<protein>
    <submittedName>
        <fullName evidence="1">Nucleoside triphosphate hydrolase</fullName>
    </submittedName>
</protein>
<reference evidence="1" key="1">
    <citation type="submission" date="2016-08" db="EMBL/GenBank/DDBJ databases">
        <authorList>
            <person name="Seilhamer J.J."/>
        </authorList>
    </citation>
    <scope>NUCLEOTIDE SEQUENCE</scope>
    <source>
        <strain evidence="1">86</strain>
    </source>
</reference>
<proteinExistence type="predicted"/>
<dbReference type="AlphaFoldDB" id="A0A212L1K9"/>
<evidence type="ECO:0000313" key="1">
    <source>
        <dbReference type="EMBL" id="SCM71454.1"/>
    </source>
</evidence>
<dbReference type="RefSeq" id="WP_100081706.1">
    <property type="nucleotide sequence ID" value="NZ_LT608334.1"/>
</dbReference>
<gene>
    <name evidence="1" type="ORF">KL86PLE_100206</name>
</gene>
<dbReference type="GO" id="GO:0016787">
    <property type="term" value="F:hydrolase activity"/>
    <property type="evidence" value="ECO:0007669"/>
    <property type="project" value="UniProtKB-KW"/>
</dbReference>
<dbReference type="Pfam" id="PF03308">
    <property type="entry name" value="MeaB"/>
    <property type="match status" value="1"/>
</dbReference>
<dbReference type="SUPFAM" id="SSF52540">
    <property type="entry name" value="P-loop containing nucleoside triphosphate hydrolases"/>
    <property type="match status" value="1"/>
</dbReference>
<accession>A0A212L1K9</accession>
<dbReference type="InterPro" id="IPR027417">
    <property type="entry name" value="P-loop_NTPase"/>
</dbReference>
<organism evidence="1">
    <name type="scientific">uncultured Pleomorphomonas sp</name>
    <dbReference type="NCBI Taxonomy" id="442121"/>
    <lineage>
        <taxon>Bacteria</taxon>
        <taxon>Pseudomonadati</taxon>
        <taxon>Pseudomonadota</taxon>
        <taxon>Alphaproteobacteria</taxon>
        <taxon>Hyphomicrobiales</taxon>
        <taxon>Pleomorphomonadaceae</taxon>
        <taxon>Pleomorphomonas</taxon>
        <taxon>environmental samples</taxon>
    </lineage>
</organism>
<dbReference type="Gene3D" id="3.40.50.300">
    <property type="entry name" value="P-loop containing nucleotide triphosphate hydrolases"/>
    <property type="match status" value="1"/>
</dbReference>
<dbReference type="NCBIfam" id="NF006746">
    <property type="entry name" value="PRK09270.1-5"/>
    <property type="match status" value="1"/>
</dbReference>
<sequence length="213" mass="23227">MTEEADSVRDLGERILGMHGGKRLIVGVAGAPGSGKSTLAEALKAEIDRARPGLAAVLPMDGYHYDDAVLSELGRLARKGAPDTFDVGGLAQMLRRLAANDEETVAVPVFDRQIETARAGARLIPRSVGIVIAEGNYLLLKRPPWSLLDGLFDFTVMIDVPTDVLRRRLEARWQHFGLSEAEIRRKVDTNDLPNGITVIEESRPADCRIAFDG</sequence>
<dbReference type="PANTHER" id="PTHR10285">
    <property type="entry name" value="URIDINE KINASE"/>
    <property type="match status" value="1"/>
</dbReference>
<keyword evidence="1" id="KW-0378">Hydrolase</keyword>
<dbReference type="EMBL" id="FMJD01000002">
    <property type="protein sequence ID" value="SCM71454.1"/>
    <property type="molecule type" value="Genomic_DNA"/>
</dbReference>
<name>A0A212L1K9_9HYPH</name>